<evidence type="ECO:0000256" key="9">
    <source>
        <dbReference type="ARBA" id="ARBA00022840"/>
    </source>
</evidence>
<comment type="cofactor">
    <cofactor evidence="1">
        <name>Mn(2+)</name>
        <dbReference type="ChEBI" id="CHEBI:29035"/>
    </cofactor>
</comment>
<evidence type="ECO:0000256" key="6">
    <source>
        <dbReference type="ARBA" id="ARBA00022723"/>
    </source>
</evidence>
<dbReference type="PANTHER" id="PTHR43472">
    <property type="entry name" value="PHOSPHORIBOSYLAMINE--GLYCINE LIGASE"/>
    <property type="match status" value="1"/>
</dbReference>
<dbReference type="Gene3D" id="3.30.470.20">
    <property type="entry name" value="ATP-grasp fold, B domain"/>
    <property type="match status" value="1"/>
</dbReference>
<evidence type="ECO:0000256" key="10">
    <source>
        <dbReference type="ARBA" id="ARBA00023211"/>
    </source>
</evidence>
<dbReference type="InterPro" id="IPR020559">
    <property type="entry name" value="PRibGlycinamide_synth_CS"/>
</dbReference>
<evidence type="ECO:0000256" key="4">
    <source>
        <dbReference type="ARBA" id="ARBA00013255"/>
    </source>
</evidence>
<dbReference type="PROSITE" id="PS50975">
    <property type="entry name" value="ATP_GRASP"/>
    <property type="match status" value="1"/>
</dbReference>
<dbReference type="AlphaFoldDB" id="A0A1D7QYA2"/>
<dbReference type="PROSITE" id="PS00184">
    <property type="entry name" value="GARS"/>
    <property type="match status" value="1"/>
</dbReference>
<evidence type="ECO:0000256" key="2">
    <source>
        <dbReference type="ARBA" id="ARBA00001946"/>
    </source>
</evidence>
<dbReference type="InterPro" id="IPR020562">
    <property type="entry name" value="PRibGlycinamide_synth_N"/>
</dbReference>
<comment type="catalytic activity">
    <reaction evidence="14">
        <text>5-phospho-beta-D-ribosylamine + glycine + ATP = N(1)-(5-phospho-beta-D-ribosyl)glycinamide + ADP + phosphate + H(+)</text>
        <dbReference type="Rhea" id="RHEA:17453"/>
        <dbReference type="ChEBI" id="CHEBI:15378"/>
        <dbReference type="ChEBI" id="CHEBI:30616"/>
        <dbReference type="ChEBI" id="CHEBI:43474"/>
        <dbReference type="ChEBI" id="CHEBI:57305"/>
        <dbReference type="ChEBI" id="CHEBI:58681"/>
        <dbReference type="ChEBI" id="CHEBI:143788"/>
        <dbReference type="ChEBI" id="CHEBI:456216"/>
        <dbReference type="EC" id="6.3.4.13"/>
    </reaction>
</comment>
<dbReference type="KEGG" id="bbev:BBEV_2620"/>
<dbReference type="Gene3D" id="3.30.1490.20">
    <property type="entry name" value="ATP-grasp fold, A domain"/>
    <property type="match status" value="1"/>
</dbReference>
<dbReference type="SUPFAM" id="SSF56059">
    <property type="entry name" value="Glutathione synthetase ATP-binding domain-like"/>
    <property type="match status" value="1"/>
</dbReference>
<sequence length="425" mass="45741">MNVFVIGSGGREHTLAWKFAQSELVEQVYVAPGNDAIAEEPGCQSVPIQENDHEKLVGFAKENRVALTMIGPEAPLVDGVTDAFLEAGLTIFGPTKAAAALEGSKDFAKGIMLKHGIPTAAYAAFADLEEAKAYIHEKGAPIVVKADGLAAGKGVVVCESVDEALNAAERMMADKQFGEAGSRVVIEECLVGEELSFMAFVHGTTVVPMVTAQDHKRAYEGDLGPNTGGMGAYSPVPHLDGDWQKRAESEILRPMAEAMVKEGVPFTGILYGGLMITTEGPKVIEFNARFGDPETQVILPRMESDLVETIQSVMNGEEPDVLWTSDACAAVVLASKGYPGNYEKGSLFSLPEVAASMGQRWFHAGSKRSGEEWKTAGGRVVALSTLAPTIDEAVNRTYEKLDEVSWDGLFYRKDIAHHVRDRNHN</sequence>
<dbReference type="HAMAP" id="MF_00138">
    <property type="entry name" value="GARS"/>
    <property type="match status" value="1"/>
</dbReference>
<dbReference type="InterPro" id="IPR013815">
    <property type="entry name" value="ATP_grasp_subdomain_1"/>
</dbReference>
<keyword evidence="9 15" id="KW-0067">ATP-binding</keyword>
<dbReference type="InterPro" id="IPR011761">
    <property type="entry name" value="ATP-grasp"/>
</dbReference>
<evidence type="ECO:0000256" key="3">
    <source>
        <dbReference type="ARBA" id="ARBA00005174"/>
    </source>
</evidence>
<dbReference type="OrthoDB" id="9807240at2"/>
<dbReference type="SMART" id="SM01210">
    <property type="entry name" value="GARS_C"/>
    <property type="match status" value="1"/>
</dbReference>
<evidence type="ECO:0000256" key="8">
    <source>
        <dbReference type="ARBA" id="ARBA00022755"/>
    </source>
</evidence>
<dbReference type="SUPFAM" id="SSF51246">
    <property type="entry name" value="Rudiment single hybrid motif"/>
    <property type="match status" value="1"/>
</dbReference>
<dbReference type="SMART" id="SM01209">
    <property type="entry name" value="GARS_A"/>
    <property type="match status" value="1"/>
</dbReference>
<comment type="similarity">
    <text evidence="11 14">Belongs to the GARS family.</text>
</comment>
<evidence type="ECO:0000256" key="11">
    <source>
        <dbReference type="ARBA" id="ARBA00038345"/>
    </source>
</evidence>
<dbReference type="Pfam" id="PF02844">
    <property type="entry name" value="GARS_N"/>
    <property type="match status" value="1"/>
</dbReference>
<evidence type="ECO:0000256" key="1">
    <source>
        <dbReference type="ARBA" id="ARBA00001936"/>
    </source>
</evidence>
<dbReference type="UniPathway" id="UPA00074">
    <property type="reaction ID" value="UER00125"/>
</dbReference>
<dbReference type="Pfam" id="PF02843">
    <property type="entry name" value="GARS_C"/>
    <property type="match status" value="1"/>
</dbReference>
<dbReference type="FunFam" id="3.40.50.20:FF:000006">
    <property type="entry name" value="Phosphoribosylamine--glycine ligase, chloroplastic"/>
    <property type="match status" value="1"/>
</dbReference>
<dbReference type="InterPro" id="IPR020560">
    <property type="entry name" value="PRibGlycinamide_synth_C-dom"/>
</dbReference>
<gene>
    <name evidence="14 17" type="primary">purD</name>
    <name evidence="17" type="ORF">BBEV_2620</name>
</gene>
<dbReference type="InterPro" id="IPR011054">
    <property type="entry name" value="Rudment_hybrid_motif"/>
</dbReference>
<dbReference type="GO" id="GO:0004637">
    <property type="term" value="F:phosphoribosylamine-glycine ligase activity"/>
    <property type="evidence" value="ECO:0007669"/>
    <property type="project" value="UniProtKB-UniRule"/>
</dbReference>
<dbReference type="FunFam" id="3.30.1490.20:FF:000006">
    <property type="entry name" value="phosphoribosylamine--glycine ligase, chloroplastic-like"/>
    <property type="match status" value="1"/>
</dbReference>
<reference evidence="17 18" key="1">
    <citation type="submission" date="2015-08" db="EMBL/GenBank/DDBJ databases">
        <title>The complete genome sequence of Bacillus beveridgei MLTeJB.</title>
        <authorList>
            <person name="Hanson T.E."/>
            <person name="Mesa C."/>
            <person name="Basesman S.M."/>
            <person name="Oremland R.S."/>
        </authorList>
    </citation>
    <scope>NUCLEOTIDE SEQUENCE [LARGE SCALE GENOMIC DNA]</scope>
    <source>
        <strain evidence="17 18">MLTeJB</strain>
    </source>
</reference>
<dbReference type="GO" id="GO:0009113">
    <property type="term" value="P:purine nucleobase biosynthetic process"/>
    <property type="evidence" value="ECO:0007669"/>
    <property type="project" value="InterPro"/>
</dbReference>
<accession>A0A1D7QYA2</accession>
<dbReference type="GO" id="GO:0046872">
    <property type="term" value="F:metal ion binding"/>
    <property type="evidence" value="ECO:0007669"/>
    <property type="project" value="UniProtKB-KW"/>
</dbReference>
<keyword evidence="7 15" id="KW-0547">Nucleotide-binding</keyword>
<dbReference type="Gene3D" id="3.90.600.10">
    <property type="entry name" value="Phosphoribosylglycinamide synthetase, C-terminal domain"/>
    <property type="match status" value="1"/>
</dbReference>
<dbReference type="GO" id="GO:0006189">
    <property type="term" value="P:'de novo' IMP biosynthetic process"/>
    <property type="evidence" value="ECO:0007669"/>
    <property type="project" value="UniProtKB-UniRule"/>
</dbReference>
<dbReference type="SUPFAM" id="SSF52440">
    <property type="entry name" value="PreATP-grasp domain"/>
    <property type="match status" value="1"/>
</dbReference>
<dbReference type="PANTHER" id="PTHR43472:SF1">
    <property type="entry name" value="PHOSPHORIBOSYLAMINE--GLYCINE LIGASE, CHLOROPLASTIC"/>
    <property type="match status" value="1"/>
</dbReference>
<evidence type="ECO:0000256" key="12">
    <source>
        <dbReference type="ARBA" id="ARBA00042242"/>
    </source>
</evidence>
<dbReference type="EC" id="6.3.4.13" evidence="4 14"/>
<keyword evidence="5 14" id="KW-0436">Ligase</keyword>
<evidence type="ECO:0000256" key="15">
    <source>
        <dbReference type="PROSITE-ProRule" id="PRU00409"/>
    </source>
</evidence>
<dbReference type="InterPro" id="IPR037123">
    <property type="entry name" value="PRibGlycinamide_synth_C_sf"/>
</dbReference>
<dbReference type="GO" id="GO:0005524">
    <property type="term" value="F:ATP binding"/>
    <property type="evidence" value="ECO:0007669"/>
    <property type="project" value="UniProtKB-UniRule"/>
</dbReference>
<dbReference type="Proteomes" id="UP000094463">
    <property type="component" value="Chromosome"/>
</dbReference>
<dbReference type="STRING" id="632773.BBEV_2620"/>
<organism evidence="17 18">
    <name type="scientific">Salisediminibacterium beveridgei</name>
    <dbReference type="NCBI Taxonomy" id="632773"/>
    <lineage>
        <taxon>Bacteria</taxon>
        <taxon>Bacillati</taxon>
        <taxon>Bacillota</taxon>
        <taxon>Bacilli</taxon>
        <taxon>Bacillales</taxon>
        <taxon>Bacillaceae</taxon>
        <taxon>Salisediminibacterium</taxon>
    </lineage>
</organism>
<keyword evidence="6" id="KW-0479">Metal-binding</keyword>
<protein>
    <recommendedName>
        <fullName evidence="4 14">Phosphoribosylamine--glycine ligase</fullName>
        <ecNumber evidence="4 14">6.3.4.13</ecNumber>
    </recommendedName>
    <alternativeName>
        <fullName evidence="14">GARS</fullName>
    </alternativeName>
    <alternativeName>
        <fullName evidence="12 14">Glycinamide ribonucleotide synthetase</fullName>
    </alternativeName>
    <alternativeName>
        <fullName evidence="13 14">Phosphoribosylglycinamide synthetase</fullName>
    </alternativeName>
</protein>
<dbReference type="InterPro" id="IPR020561">
    <property type="entry name" value="PRibGlycinamid_synth_ATP-grasp"/>
</dbReference>
<keyword evidence="18" id="KW-1185">Reference proteome</keyword>
<dbReference type="EMBL" id="CP012502">
    <property type="protein sequence ID" value="AOM83958.1"/>
    <property type="molecule type" value="Genomic_DNA"/>
</dbReference>
<dbReference type="InterPro" id="IPR016185">
    <property type="entry name" value="PreATP-grasp_dom_sf"/>
</dbReference>
<name>A0A1D7QYA2_9BACI</name>
<comment type="pathway">
    <text evidence="3 14">Purine metabolism; IMP biosynthesis via de novo pathway; N(1)-(5-phospho-D-ribosyl)glycinamide from 5-phospho-alpha-D-ribose 1-diphosphate: step 2/2.</text>
</comment>
<feature type="domain" description="ATP-grasp" evidence="16">
    <location>
        <begin position="109"/>
        <end position="315"/>
    </location>
</feature>
<evidence type="ECO:0000259" key="16">
    <source>
        <dbReference type="PROSITE" id="PS50975"/>
    </source>
</evidence>
<dbReference type="Pfam" id="PF01071">
    <property type="entry name" value="GARS_A"/>
    <property type="match status" value="1"/>
</dbReference>
<dbReference type="InterPro" id="IPR000115">
    <property type="entry name" value="PRibGlycinamide_synth"/>
</dbReference>
<evidence type="ECO:0000313" key="17">
    <source>
        <dbReference type="EMBL" id="AOM83958.1"/>
    </source>
</evidence>
<evidence type="ECO:0000256" key="13">
    <source>
        <dbReference type="ARBA" id="ARBA00042864"/>
    </source>
</evidence>
<dbReference type="NCBIfam" id="TIGR00877">
    <property type="entry name" value="purD"/>
    <property type="match status" value="1"/>
</dbReference>
<evidence type="ECO:0000256" key="14">
    <source>
        <dbReference type="HAMAP-Rule" id="MF_00138"/>
    </source>
</evidence>
<evidence type="ECO:0000313" key="18">
    <source>
        <dbReference type="Proteomes" id="UP000094463"/>
    </source>
</evidence>
<dbReference type="PATRIC" id="fig|632773.3.peg.2757"/>
<dbReference type="Gene3D" id="3.40.50.20">
    <property type="match status" value="1"/>
</dbReference>
<comment type="cofactor">
    <cofactor evidence="2">
        <name>Mg(2+)</name>
        <dbReference type="ChEBI" id="CHEBI:18420"/>
    </cofactor>
</comment>
<evidence type="ECO:0000256" key="7">
    <source>
        <dbReference type="ARBA" id="ARBA00022741"/>
    </source>
</evidence>
<proteinExistence type="inferred from homology"/>
<keyword evidence="8 14" id="KW-0658">Purine biosynthesis</keyword>
<evidence type="ECO:0000256" key="5">
    <source>
        <dbReference type="ARBA" id="ARBA00022598"/>
    </source>
</evidence>
<keyword evidence="10" id="KW-0464">Manganese</keyword>
<dbReference type="RefSeq" id="WP_069365883.1">
    <property type="nucleotide sequence ID" value="NZ_CP012502.1"/>
</dbReference>